<sequence>MMDNNETVKNTKADYREMVNNMGKKEFTLLKMQEYGFWPKDLPTPYERQNSETAEQYGKRQKLLKEYQKVIDQIAELYKEKGDINRELYKLKKEYDETWDYEKIRLDVSKKIMQESIARRAERKKQRELEKQRRSEAWQNKKANEIVFIGKGYSGLLRDMESNDEKLLAQQLPIIKTDKELAQFLGIEYKKLRFLIYHRDVVSVDHYHRYTIPKKKGGVRSIAAPKSTLKTVQKRILEEILSKFPVSNHAHGFLKGKSVVSGAAAHIKQPEVLINMDLEDFFPTITFERVRGMFKSFGYSGYIASLLAMICTYCERMPIEVRGKIKYVKTSHRILPQGSPASPMITNILCTKLDKRLSGLSSKFGFVYTRYADDMSFSLADKNTLLIANVKGQRSMKVNVDDIVSLNSGRFCGLISKIVSEEGFKINKHKTRFLRKNNRQCITGIVINNEQIGVPKKWIKTLRAAIYNAKKLKMSGNVPSKVINEISGMTAWIKSVNTERYKDIIDDAMEVINK</sequence>
<keyword evidence="2" id="KW-0808">Transferase</keyword>
<dbReference type="InterPro" id="IPR043502">
    <property type="entry name" value="DNA/RNA_pol_sf"/>
</dbReference>
<accession>A0ABT4D9L8</accession>
<dbReference type="InterPro" id="IPR000123">
    <property type="entry name" value="Reverse_transcriptase_msDNA"/>
</dbReference>
<evidence type="ECO:0000256" key="4">
    <source>
        <dbReference type="ARBA" id="ARBA00022723"/>
    </source>
</evidence>
<feature type="coiled-coil region" evidence="10">
    <location>
        <begin position="60"/>
        <end position="94"/>
    </location>
</feature>
<dbReference type="RefSeq" id="WP_268061432.1">
    <property type="nucleotide sequence ID" value="NZ_JAPQFJ010000009.1"/>
</dbReference>
<dbReference type="PRINTS" id="PR00866">
    <property type="entry name" value="RNADNAPOLMS"/>
</dbReference>
<dbReference type="EMBL" id="JAPQFJ010000009">
    <property type="protein sequence ID" value="MCY6959010.1"/>
    <property type="molecule type" value="Genomic_DNA"/>
</dbReference>
<name>A0ABT4D9L8_9CLOT</name>
<evidence type="ECO:0000259" key="11">
    <source>
        <dbReference type="PROSITE" id="PS50878"/>
    </source>
</evidence>
<protein>
    <recommendedName>
        <fullName evidence="1">RNA-directed DNA polymerase</fullName>
        <ecNumber evidence="1">2.7.7.49</ecNumber>
    </recommendedName>
</protein>
<dbReference type="EC" id="2.7.7.49" evidence="1"/>
<gene>
    <name evidence="12" type="ORF">OW729_10380</name>
</gene>
<dbReference type="Pfam" id="PF00078">
    <property type="entry name" value="RVT_1"/>
    <property type="match status" value="1"/>
</dbReference>
<dbReference type="CDD" id="cd03487">
    <property type="entry name" value="RT_Bac_retron_II"/>
    <property type="match status" value="1"/>
</dbReference>
<comment type="caution">
    <text evidence="12">The sequence shown here is derived from an EMBL/GenBank/DDBJ whole genome shotgun (WGS) entry which is preliminary data.</text>
</comment>
<dbReference type="PANTHER" id="PTHR34047">
    <property type="entry name" value="NUCLEAR INTRON MATURASE 1, MITOCHONDRIAL-RELATED"/>
    <property type="match status" value="1"/>
</dbReference>
<dbReference type="SUPFAM" id="SSF56672">
    <property type="entry name" value="DNA/RNA polymerases"/>
    <property type="match status" value="1"/>
</dbReference>
<evidence type="ECO:0000256" key="8">
    <source>
        <dbReference type="ARBA" id="ARBA00034120"/>
    </source>
</evidence>
<keyword evidence="10" id="KW-0175">Coiled coil</keyword>
<evidence type="ECO:0000256" key="6">
    <source>
        <dbReference type="ARBA" id="ARBA00022918"/>
    </source>
</evidence>
<evidence type="ECO:0000256" key="5">
    <source>
        <dbReference type="ARBA" id="ARBA00022842"/>
    </source>
</evidence>
<feature type="domain" description="Reverse transcriptase" evidence="11">
    <location>
        <begin position="193"/>
        <end position="447"/>
    </location>
</feature>
<evidence type="ECO:0000256" key="2">
    <source>
        <dbReference type="ARBA" id="ARBA00022679"/>
    </source>
</evidence>
<evidence type="ECO:0000256" key="9">
    <source>
        <dbReference type="ARBA" id="ARBA00048173"/>
    </source>
</evidence>
<evidence type="ECO:0000313" key="13">
    <source>
        <dbReference type="Proteomes" id="UP001144612"/>
    </source>
</evidence>
<dbReference type="GO" id="GO:0003964">
    <property type="term" value="F:RNA-directed DNA polymerase activity"/>
    <property type="evidence" value="ECO:0007669"/>
    <property type="project" value="UniProtKB-KW"/>
</dbReference>
<dbReference type="InterPro" id="IPR000477">
    <property type="entry name" value="RT_dom"/>
</dbReference>
<organism evidence="12 13">
    <name type="scientific">Clostridium brassicae</name>
    <dbReference type="NCBI Taxonomy" id="2999072"/>
    <lineage>
        <taxon>Bacteria</taxon>
        <taxon>Bacillati</taxon>
        <taxon>Bacillota</taxon>
        <taxon>Clostridia</taxon>
        <taxon>Eubacteriales</taxon>
        <taxon>Clostridiaceae</taxon>
        <taxon>Clostridium</taxon>
    </lineage>
</organism>
<reference evidence="12" key="1">
    <citation type="submission" date="2022-12" db="EMBL/GenBank/DDBJ databases">
        <title>Clostridium sp. nov., isolated from industrial wastewater.</title>
        <authorList>
            <person name="Jiayan W."/>
        </authorList>
    </citation>
    <scope>NUCLEOTIDE SEQUENCE</scope>
    <source>
        <strain evidence="12">ZC22-4</strain>
    </source>
</reference>
<keyword evidence="13" id="KW-1185">Reference proteome</keyword>
<keyword evidence="7" id="KW-0051">Antiviral defense</keyword>
<evidence type="ECO:0000313" key="12">
    <source>
        <dbReference type="EMBL" id="MCY6959010.1"/>
    </source>
</evidence>
<proteinExistence type="inferred from homology"/>
<evidence type="ECO:0000256" key="10">
    <source>
        <dbReference type="SAM" id="Coils"/>
    </source>
</evidence>
<keyword evidence="5" id="KW-0460">Magnesium</keyword>
<keyword evidence="3" id="KW-0548">Nucleotidyltransferase</keyword>
<dbReference type="InterPro" id="IPR051083">
    <property type="entry name" value="GrpII_Intron_Splice-Mob/Def"/>
</dbReference>
<evidence type="ECO:0000256" key="1">
    <source>
        <dbReference type="ARBA" id="ARBA00012493"/>
    </source>
</evidence>
<keyword evidence="6 12" id="KW-0695">RNA-directed DNA polymerase</keyword>
<comment type="similarity">
    <text evidence="8">Belongs to the bacterial reverse transcriptase family.</text>
</comment>
<dbReference type="Proteomes" id="UP001144612">
    <property type="component" value="Unassembled WGS sequence"/>
</dbReference>
<keyword evidence="4" id="KW-0479">Metal-binding</keyword>
<comment type="catalytic activity">
    <reaction evidence="9">
        <text>DNA(n) + a 2'-deoxyribonucleoside 5'-triphosphate = DNA(n+1) + diphosphate</text>
        <dbReference type="Rhea" id="RHEA:22508"/>
        <dbReference type="Rhea" id="RHEA-COMP:17339"/>
        <dbReference type="Rhea" id="RHEA-COMP:17340"/>
        <dbReference type="ChEBI" id="CHEBI:33019"/>
        <dbReference type="ChEBI" id="CHEBI:61560"/>
        <dbReference type="ChEBI" id="CHEBI:173112"/>
        <dbReference type="EC" id="2.7.7.49"/>
    </reaction>
</comment>
<dbReference type="PROSITE" id="PS50878">
    <property type="entry name" value="RT_POL"/>
    <property type="match status" value="1"/>
</dbReference>
<evidence type="ECO:0000256" key="3">
    <source>
        <dbReference type="ARBA" id="ARBA00022695"/>
    </source>
</evidence>
<evidence type="ECO:0000256" key="7">
    <source>
        <dbReference type="ARBA" id="ARBA00023118"/>
    </source>
</evidence>
<dbReference type="PANTHER" id="PTHR34047:SF7">
    <property type="entry name" value="RNA-DIRECTED DNA POLYMERASE"/>
    <property type="match status" value="1"/>
</dbReference>